<dbReference type="Proteomes" id="UP001501645">
    <property type="component" value="Unassembled WGS sequence"/>
</dbReference>
<reference evidence="8" key="1">
    <citation type="journal article" date="2019" name="Int. J. Syst. Evol. Microbiol.">
        <title>The Global Catalogue of Microorganisms (GCM) 10K type strain sequencing project: providing services to taxonomists for standard genome sequencing and annotation.</title>
        <authorList>
            <consortium name="The Broad Institute Genomics Platform"/>
            <consortium name="The Broad Institute Genome Sequencing Center for Infectious Disease"/>
            <person name="Wu L."/>
            <person name="Ma J."/>
        </authorList>
    </citation>
    <scope>NUCLEOTIDE SEQUENCE [LARGE SCALE GENOMIC DNA]</scope>
    <source>
        <strain evidence="8">JCM 18537</strain>
    </source>
</reference>
<evidence type="ECO:0000256" key="1">
    <source>
        <dbReference type="ARBA" id="ARBA00004196"/>
    </source>
</evidence>
<proteinExistence type="inferred from homology"/>
<evidence type="ECO:0000256" key="4">
    <source>
        <dbReference type="ARBA" id="ARBA00022729"/>
    </source>
</evidence>
<accession>A0ABP8ZSK8</accession>
<dbReference type="PROSITE" id="PS50983">
    <property type="entry name" value="FE_B12_PBP"/>
    <property type="match status" value="1"/>
</dbReference>
<dbReference type="CDD" id="cd01146">
    <property type="entry name" value="FhuD"/>
    <property type="match status" value="1"/>
</dbReference>
<gene>
    <name evidence="7" type="ORF">GCM10023351_03590</name>
</gene>
<organism evidence="7 8">
    <name type="scientific">Microbacterium gilvum</name>
    <dbReference type="NCBI Taxonomy" id="1336204"/>
    <lineage>
        <taxon>Bacteria</taxon>
        <taxon>Bacillati</taxon>
        <taxon>Actinomycetota</taxon>
        <taxon>Actinomycetes</taxon>
        <taxon>Micrococcales</taxon>
        <taxon>Microbacteriaceae</taxon>
        <taxon>Microbacterium</taxon>
    </lineage>
</organism>
<keyword evidence="4 5" id="KW-0732">Signal</keyword>
<feature type="chain" id="PRO_5045471648" evidence="5">
    <location>
        <begin position="24"/>
        <end position="342"/>
    </location>
</feature>
<dbReference type="PANTHER" id="PTHR30532">
    <property type="entry name" value="IRON III DICITRATE-BINDING PERIPLASMIC PROTEIN"/>
    <property type="match status" value="1"/>
</dbReference>
<evidence type="ECO:0000313" key="8">
    <source>
        <dbReference type="Proteomes" id="UP001501645"/>
    </source>
</evidence>
<dbReference type="EMBL" id="BAABKO010000001">
    <property type="protein sequence ID" value="GAA4764162.1"/>
    <property type="molecule type" value="Genomic_DNA"/>
</dbReference>
<evidence type="ECO:0000313" key="7">
    <source>
        <dbReference type="EMBL" id="GAA4764162.1"/>
    </source>
</evidence>
<evidence type="ECO:0000259" key="6">
    <source>
        <dbReference type="PROSITE" id="PS50983"/>
    </source>
</evidence>
<feature type="domain" description="Fe/B12 periplasmic-binding" evidence="6">
    <location>
        <begin position="63"/>
        <end position="338"/>
    </location>
</feature>
<feature type="signal peptide" evidence="5">
    <location>
        <begin position="1"/>
        <end position="23"/>
    </location>
</feature>
<comment type="caution">
    <text evidence="7">The sequence shown here is derived from an EMBL/GenBank/DDBJ whole genome shotgun (WGS) entry which is preliminary data.</text>
</comment>
<dbReference type="PROSITE" id="PS51257">
    <property type="entry name" value="PROKAR_LIPOPROTEIN"/>
    <property type="match status" value="1"/>
</dbReference>
<name>A0ABP8ZSK8_9MICO</name>
<keyword evidence="8" id="KW-1185">Reference proteome</keyword>
<dbReference type="Gene3D" id="3.40.50.1980">
    <property type="entry name" value="Nitrogenase molybdenum iron protein domain"/>
    <property type="match status" value="2"/>
</dbReference>
<dbReference type="Pfam" id="PF01497">
    <property type="entry name" value="Peripla_BP_2"/>
    <property type="match status" value="1"/>
</dbReference>
<dbReference type="RefSeq" id="WP_345435332.1">
    <property type="nucleotide sequence ID" value="NZ_BAABKO010000001.1"/>
</dbReference>
<sequence>MHTTRALAFAATIAAAAALTACATPADETSESAAPADSAASGTFPVTVEHALGETTVESAPERVATIGWGNHDVALALGIAPVGVDDQTWSMDGSDGLGLYDWSLEAYEELGAEEPVIFSTSDGTDFEAIADTAPDLVLAGYSGLDDSSYATLSEIAPTIAYPDAAWLTPWRDVIRIDSEGLGLAEEGEELVASLDQQIADATADASFEGKTAAFFYMSAADLSTISVYGEGDSRTAFLGDLGFDLPEVAQGTTNFYADISAENADELADVDVIVTYGGDELLPALQADELWSTLPAVQNGAVVTVGSGDAFSGAVTPTALSIPWMLEDYVALLDDAVAQAE</sequence>
<comment type="similarity">
    <text evidence="2">Belongs to the bacterial solute-binding protein 8 family.</text>
</comment>
<keyword evidence="3" id="KW-0813">Transport</keyword>
<protein>
    <submittedName>
        <fullName evidence="7">Iron-siderophore ABC transporter substrate-binding protein</fullName>
    </submittedName>
</protein>
<evidence type="ECO:0000256" key="3">
    <source>
        <dbReference type="ARBA" id="ARBA00022448"/>
    </source>
</evidence>
<evidence type="ECO:0000256" key="2">
    <source>
        <dbReference type="ARBA" id="ARBA00008814"/>
    </source>
</evidence>
<dbReference type="InterPro" id="IPR051313">
    <property type="entry name" value="Bact_iron-sidero_bind"/>
</dbReference>
<dbReference type="InterPro" id="IPR002491">
    <property type="entry name" value="ABC_transptr_periplasmic_BD"/>
</dbReference>
<dbReference type="SUPFAM" id="SSF53807">
    <property type="entry name" value="Helical backbone' metal receptor"/>
    <property type="match status" value="1"/>
</dbReference>
<evidence type="ECO:0000256" key="5">
    <source>
        <dbReference type="SAM" id="SignalP"/>
    </source>
</evidence>
<dbReference type="PANTHER" id="PTHR30532:SF24">
    <property type="entry name" value="FERRIC ENTEROBACTIN-BINDING PERIPLASMIC PROTEIN FEPB"/>
    <property type="match status" value="1"/>
</dbReference>
<comment type="subcellular location">
    <subcellularLocation>
        <location evidence="1">Cell envelope</location>
    </subcellularLocation>
</comment>